<comment type="caution">
    <text evidence="10">The sequence shown here is derived from an EMBL/GenBank/DDBJ whole genome shotgun (WGS) entry which is preliminary data.</text>
</comment>
<comment type="subcellular location">
    <subcellularLocation>
        <location evidence="1">Cell outer membrane</location>
    </subcellularLocation>
</comment>
<proteinExistence type="inferred from homology"/>
<feature type="chain" id="PRO_5045979822" description="Outer membrane protein TolC" evidence="9">
    <location>
        <begin position="41"/>
        <end position="462"/>
    </location>
</feature>
<evidence type="ECO:0000313" key="10">
    <source>
        <dbReference type="EMBL" id="CAG5071590.1"/>
    </source>
</evidence>
<dbReference type="Gene3D" id="1.20.1600.10">
    <property type="entry name" value="Outer membrane efflux proteins (OEP)"/>
    <property type="match status" value="1"/>
</dbReference>
<accession>A0ABM8UTI7</accession>
<reference evidence="10 11" key="1">
    <citation type="submission" date="2021-04" db="EMBL/GenBank/DDBJ databases">
        <authorList>
            <person name="Rodrigo-Torres L."/>
            <person name="Arahal R. D."/>
            <person name="Lucena T."/>
        </authorList>
    </citation>
    <scope>NUCLEOTIDE SEQUENCE [LARGE SCALE GENOMIC DNA]</scope>
    <source>
        <strain evidence="10 11">CECT 9623</strain>
    </source>
</reference>
<dbReference type="Pfam" id="PF02321">
    <property type="entry name" value="OEP"/>
    <property type="match status" value="2"/>
</dbReference>
<dbReference type="PANTHER" id="PTHR30026:SF20">
    <property type="entry name" value="OUTER MEMBRANE PROTEIN TOLC"/>
    <property type="match status" value="1"/>
</dbReference>
<dbReference type="InterPro" id="IPR051906">
    <property type="entry name" value="TolC-like"/>
</dbReference>
<evidence type="ECO:0000256" key="6">
    <source>
        <dbReference type="ARBA" id="ARBA00023136"/>
    </source>
</evidence>
<feature type="coiled-coil region" evidence="8">
    <location>
        <begin position="360"/>
        <end position="394"/>
    </location>
</feature>
<protein>
    <recommendedName>
        <fullName evidence="12">Outer membrane protein TolC</fullName>
    </recommendedName>
</protein>
<feature type="signal peptide" evidence="9">
    <location>
        <begin position="1"/>
        <end position="40"/>
    </location>
</feature>
<evidence type="ECO:0008006" key="12">
    <source>
        <dbReference type="Google" id="ProtNLM"/>
    </source>
</evidence>
<keyword evidence="7" id="KW-0998">Cell outer membrane</keyword>
<gene>
    <name evidence="10" type="ORF">DYBT9623_03587</name>
</gene>
<evidence type="ECO:0000256" key="7">
    <source>
        <dbReference type="ARBA" id="ARBA00023237"/>
    </source>
</evidence>
<keyword evidence="4" id="KW-1134">Transmembrane beta strand</keyword>
<sequence>MSPVDGSTKKGLAQLIMIRTMRSKWIIAILAIAAALPSSAQTQLSLKDCIAYGIKNNGNVKIAQYKESIAVQQGREALAGYLPQVAGSGALDDNIKLQSTVLPGALFGGEDRRVALGTKYSTNVSAQADQVIFDQALLVGIKANKPNLANAELNSQKTKENIIFNVTDAYYQVFVTQAQIDLLKDNLEKTQQILGTLQLQLDNGVIKKVDFDRTQVSLNNIKSQLTLAESNLILSQNQLKFAMGMSLAEQLVLTDNPLEQPFKLVEPEKFDASNLTDFKIQNINMELQSLEKERIKAGYLPKLSVYGRYGLQSLGQSLGESWGNWFSFGAIGVKLSIPIFDSFRRDAQYKQADLNLLTQNEQLKLNVQNYELQNNNATTQLQKAKLNLGNDEANVTLAKEVYDVTTLQYKEGTVTLSDLLNAETSYKEAQSNYINSMLSYYQAKLGLEQSQGSLNNFYTALP</sequence>
<evidence type="ECO:0000256" key="8">
    <source>
        <dbReference type="SAM" id="Coils"/>
    </source>
</evidence>
<evidence type="ECO:0000256" key="2">
    <source>
        <dbReference type="ARBA" id="ARBA00007613"/>
    </source>
</evidence>
<evidence type="ECO:0000256" key="4">
    <source>
        <dbReference type="ARBA" id="ARBA00022452"/>
    </source>
</evidence>
<keyword evidence="5" id="KW-0812">Transmembrane</keyword>
<evidence type="ECO:0000256" key="1">
    <source>
        <dbReference type="ARBA" id="ARBA00004442"/>
    </source>
</evidence>
<evidence type="ECO:0000256" key="3">
    <source>
        <dbReference type="ARBA" id="ARBA00022448"/>
    </source>
</evidence>
<evidence type="ECO:0000256" key="9">
    <source>
        <dbReference type="SAM" id="SignalP"/>
    </source>
</evidence>
<dbReference type="Proteomes" id="UP000679725">
    <property type="component" value="Unassembled WGS sequence"/>
</dbReference>
<dbReference type="EMBL" id="CAJRAU010000005">
    <property type="protein sequence ID" value="CAG5071590.1"/>
    <property type="molecule type" value="Genomic_DNA"/>
</dbReference>
<dbReference type="SUPFAM" id="SSF56954">
    <property type="entry name" value="Outer membrane efflux proteins (OEP)"/>
    <property type="match status" value="1"/>
</dbReference>
<comment type="similarity">
    <text evidence="2">Belongs to the outer membrane factor (OMF) (TC 1.B.17) family.</text>
</comment>
<keyword evidence="3" id="KW-0813">Transport</keyword>
<keyword evidence="9" id="KW-0732">Signal</keyword>
<keyword evidence="6" id="KW-0472">Membrane</keyword>
<keyword evidence="8" id="KW-0175">Coiled coil</keyword>
<dbReference type="InterPro" id="IPR003423">
    <property type="entry name" value="OMP_efflux"/>
</dbReference>
<organism evidence="10 11">
    <name type="scientific">Dyadobacter linearis</name>
    <dbReference type="NCBI Taxonomy" id="2823330"/>
    <lineage>
        <taxon>Bacteria</taxon>
        <taxon>Pseudomonadati</taxon>
        <taxon>Bacteroidota</taxon>
        <taxon>Cytophagia</taxon>
        <taxon>Cytophagales</taxon>
        <taxon>Spirosomataceae</taxon>
        <taxon>Dyadobacter</taxon>
    </lineage>
</organism>
<keyword evidence="11" id="KW-1185">Reference proteome</keyword>
<name>A0ABM8UTI7_9BACT</name>
<evidence type="ECO:0000256" key="5">
    <source>
        <dbReference type="ARBA" id="ARBA00022692"/>
    </source>
</evidence>
<dbReference type="PANTHER" id="PTHR30026">
    <property type="entry name" value="OUTER MEMBRANE PROTEIN TOLC"/>
    <property type="match status" value="1"/>
</dbReference>
<evidence type="ECO:0000313" key="11">
    <source>
        <dbReference type="Proteomes" id="UP000679725"/>
    </source>
</evidence>